<feature type="chain" id="PRO_5045677122" evidence="6">
    <location>
        <begin position="21"/>
        <end position="349"/>
    </location>
</feature>
<evidence type="ECO:0000256" key="3">
    <source>
        <dbReference type="ARBA" id="ARBA00022801"/>
    </source>
</evidence>
<dbReference type="SUPFAM" id="SSF75005">
    <property type="entry name" value="Arabinanase/levansucrase/invertase"/>
    <property type="match status" value="1"/>
</dbReference>
<gene>
    <name evidence="7" type="ORF">ILT43_07020</name>
</gene>
<name>A0ABS2D7M0_9SPHN</name>
<feature type="signal peptide" evidence="6">
    <location>
        <begin position="1"/>
        <end position="20"/>
    </location>
</feature>
<dbReference type="EMBL" id="JAFEMC010000002">
    <property type="protein sequence ID" value="MBM6576121.1"/>
    <property type="molecule type" value="Genomic_DNA"/>
</dbReference>
<evidence type="ECO:0000256" key="2">
    <source>
        <dbReference type="ARBA" id="ARBA00009865"/>
    </source>
</evidence>
<dbReference type="InterPro" id="IPR050727">
    <property type="entry name" value="GH43_arabinanases"/>
</dbReference>
<evidence type="ECO:0000256" key="5">
    <source>
        <dbReference type="RuleBase" id="RU361187"/>
    </source>
</evidence>
<dbReference type="InterPro" id="IPR023296">
    <property type="entry name" value="Glyco_hydro_beta-prop_sf"/>
</dbReference>
<organism evidence="7 8">
    <name type="scientific">Sphingomonas longa</name>
    <dbReference type="NCBI Taxonomy" id="2778730"/>
    <lineage>
        <taxon>Bacteria</taxon>
        <taxon>Pseudomonadati</taxon>
        <taxon>Pseudomonadota</taxon>
        <taxon>Alphaproteobacteria</taxon>
        <taxon>Sphingomonadales</taxon>
        <taxon>Sphingomonadaceae</taxon>
        <taxon>Sphingomonas</taxon>
    </lineage>
</organism>
<evidence type="ECO:0000256" key="4">
    <source>
        <dbReference type="ARBA" id="ARBA00023295"/>
    </source>
</evidence>
<evidence type="ECO:0000313" key="7">
    <source>
        <dbReference type="EMBL" id="MBM6576121.1"/>
    </source>
</evidence>
<keyword evidence="3 5" id="KW-0378">Hydrolase</keyword>
<comment type="caution">
    <text evidence="7">The sequence shown here is derived from an EMBL/GenBank/DDBJ whole genome shotgun (WGS) entry which is preliminary data.</text>
</comment>
<accession>A0ABS2D7M0</accession>
<keyword evidence="4 5" id="KW-0326">Glycosidase</keyword>
<dbReference type="PANTHER" id="PTHR43301">
    <property type="entry name" value="ARABINAN ENDO-1,5-ALPHA-L-ARABINOSIDASE"/>
    <property type="match status" value="1"/>
</dbReference>
<comment type="pathway">
    <text evidence="1">Glycan metabolism; L-arabinan degradation.</text>
</comment>
<dbReference type="RefSeq" id="WP_204197392.1">
    <property type="nucleotide sequence ID" value="NZ_JAFEMC010000002.1"/>
</dbReference>
<keyword evidence="6" id="KW-0732">Signal</keyword>
<reference evidence="7 8" key="1">
    <citation type="submission" date="2020-12" db="EMBL/GenBank/DDBJ databases">
        <title>Sphingomonas sp.</title>
        <authorList>
            <person name="Kim M.K."/>
        </authorList>
    </citation>
    <scope>NUCLEOTIDE SEQUENCE [LARGE SCALE GENOMIC DNA]</scope>
    <source>
        <strain evidence="7 8">BT552</strain>
    </source>
</reference>
<sequence>MKTCFMVAAALLLGSGSWHAASAAPARSARTATTAPLRLPDMPLHDPWIVADRASGTYHLFTRNERRMSGDARIGIMAYTSRDLKSWTRPRMVFVLPKGGWANDGAWAPEVHRWKGRWYLFATFYNDSAPLPPNGARKPVRRSTTLAVADRLGGPFMPVRNGEPIVDRSIMTLDGTLFVDPNGKPWLVYAHEWVQIGDGTIEAMPLKDDLSAAGPPRVLFRASEAPWAKGDEQPDGSRNFVTDGPELFRTRTGTLLMLWSSYDRDGYVQSIARSTSGRIEGPWEQLPPLVRADSGHGMLFRRFDGTLMMVLHRPFNNARGKLYVMRDMGETIAIVREATELDGERTTVR</sequence>
<evidence type="ECO:0000256" key="1">
    <source>
        <dbReference type="ARBA" id="ARBA00004834"/>
    </source>
</evidence>
<keyword evidence="8" id="KW-1185">Reference proteome</keyword>
<dbReference type="CDD" id="cd08981">
    <property type="entry name" value="GH43_Bt1873-like"/>
    <property type="match status" value="1"/>
</dbReference>
<dbReference type="Proteomes" id="UP000763641">
    <property type="component" value="Unassembled WGS sequence"/>
</dbReference>
<dbReference type="InterPro" id="IPR006710">
    <property type="entry name" value="Glyco_hydro_43"/>
</dbReference>
<evidence type="ECO:0000256" key="6">
    <source>
        <dbReference type="SAM" id="SignalP"/>
    </source>
</evidence>
<dbReference type="Pfam" id="PF04616">
    <property type="entry name" value="Glyco_hydro_43"/>
    <property type="match status" value="1"/>
</dbReference>
<evidence type="ECO:0000313" key="8">
    <source>
        <dbReference type="Proteomes" id="UP000763641"/>
    </source>
</evidence>
<dbReference type="Gene3D" id="2.115.10.20">
    <property type="entry name" value="Glycosyl hydrolase domain, family 43"/>
    <property type="match status" value="1"/>
</dbReference>
<protein>
    <submittedName>
        <fullName evidence="7">Family 43 glycosylhydrolase</fullName>
    </submittedName>
</protein>
<proteinExistence type="inferred from homology"/>
<comment type="similarity">
    <text evidence="2 5">Belongs to the glycosyl hydrolase 43 family.</text>
</comment>
<dbReference type="PANTHER" id="PTHR43301:SF3">
    <property type="entry name" value="ARABINAN ENDO-1,5-ALPHA-L-ARABINOSIDASE A-RELATED"/>
    <property type="match status" value="1"/>
</dbReference>